<evidence type="ECO:0000256" key="3">
    <source>
        <dbReference type="SAM" id="Phobius"/>
    </source>
</evidence>
<dbReference type="PANTHER" id="PTHR30627:SF1">
    <property type="entry name" value="PEPTIDOGLYCAN D,D-TRANSPEPTIDASE FTSI"/>
    <property type="match status" value="1"/>
</dbReference>
<proteinExistence type="predicted"/>
<dbReference type="Pfam" id="PF00905">
    <property type="entry name" value="Transpeptidase"/>
    <property type="match status" value="1"/>
</dbReference>
<keyword evidence="2 3" id="KW-0472">Membrane</keyword>
<evidence type="ECO:0000256" key="2">
    <source>
        <dbReference type="ARBA" id="ARBA00023136"/>
    </source>
</evidence>
<dbReference type="InterPro" id="IPR012338">
    <property type="entry name" value="Beta-lactam/transpept-like"/>
</dbReference>
<dbReference type="AlphaFoldDB" id="A0A6M0GZB0"/>
<name>A0A6M0GZB0_9CLOT</name>
<dbReference type="SUPFAM" id="SSF56601">
    <property type="entry name" value="beta-lactamase/transpeptidase-like"/>
    <property type="match status" value="1"/>
</dbReference>
<feature type="transmembrane region" description="Helical" evidence="3">
    <location>
        <begin position="26"/>
        <end position="46"/>
    </location>
</feature>
<evidence type="ECO:0000259" key="4">
    <source>
        <dbReference type="Pfam" id="PF00905"/>
    </source>
</evidence>
<dbReference type="RefSeq" id="WP_199869159.1">
    <property type="nucleotide sequence ID" value="NZ_JAAGPU010000003.1"/>
</dbReference>
<protein>
    <submittedName>
        <fullName evidence="5">Penicillin-binding protein 2</fullName>
    </submittedName>
</protein>
<gene>
    <name evidence="5" type="ORF">G3M99_02985</name>
</gene>
<reference evidence="5 6" key="1">
    <citation type="submission" date="2020-02" db="EMBL/GenBank/DDBJ databases">
        <title>Genome assembly of a novel Clostridium senegalense strain.</title>
        <authorList>
            <person name="Gupta T.B."/>
            <person name="Jauregui R."/>
            <person name="Maclean P."/>
            <person name="Nawarathana A."/>
            <person name="Brightwell G."/>
        </authorList>
    </citation>
    <scope>NUCLEOTIDE SEQUENCE [LARGE SCALE GENOMIC DNA]</scope>
    <source>
        <strain evidence="5 6">AGRFS4</strain>
    </source>
</reference>
<sequence>MRRKRKVKKIYSYKKYDFKKTIKNRIYILTIIFTAIYLGLICRLYYIQNYKDNTYAVMADKQYYYEEKISNINYKLLDRNNEELFNYENKYYIVVDPMTFINMNNNTDDNSIKTVMYILRNYDKEYDLYQIPYMDKSKKYTYEVDKETYKKIKNYTDVNGIYGYISKNALIEKNWKLENIIASPKNYDDEKFKDKDSLEMEIYNMTKNNKFPEVVYEKDVDGKIIDEKFLESNENINVKLTINKNVETLIENVLKSDLLKKYPQVGVCLVESSTGEVLSMCQKDDNISNVNIGVPSNNGFLVGSVFKTIVLEGVLDRESHSLKEIFDMKHIFPKSNEHKSRYNLSEAYLYSSNDIFAQLGWDLGSDTMIDYAEKQGLTSKVLGLSDEKCGTFDNIDDKENIGFITNTSIGQTLRTTPIALTSIPSVVVNNGIYIKPNIIKGYVDNKNNIIQDNEVEKTQAINVKTANLLEKEMIKVIKSTDGTGRNADVEGVNMGGKTGTTEYFIKGKEYSDGWFAGFFEYEDKYYSLVVFIPEIDIKEDAGGRTSALVFKKIVEELTSKKVL</sequence>
<keyword evidence="3" id="KW-0812">Transmembrane</keyword>
<evidence type="ECO:0000313" key="5">
    <source>
        <dbReference type="EMBL" id="NEU03835.1"/>
    </source>
</evidence>
<comment type="caution">
    <text evidence="5">The sequence shown here is derived from an EMBL/GenBank/DDBJ whole genome shotgun (WGS) entry which is preliminary data.</text>
</comment>
<evidence type="ECO:0000313" key="6">
    <source>
        <dbReference type="Proteomes" id="UP000481872"/>
    </source>
</evidence>
<evidence type="ECO:0000256" key="1">
    <source>
        <dbReference type="ARBA" id="ARBA00004370"/>
    </source>
</evidence>
<keyword evidence="6" id="KW-1185">Reference proteome</keyword>
<feature type="domain" description="Penicillin-binding protein transpeptidase" evidence="4">
    <location>
        <begin position="267"/>
        <end position="555"/>
    </location>
</feature>
<dbReference type="InterPro" id="IPR050515">
    <property type="entry name" value="Beta-lactam/transpept"/>
</dbReference>
<accession>A0A6M0GZB0</accession>
<dbReference type="PANTHER" id="PTHR30627">
    <property type="entry name" value="PEPTIDOGLYCAN D,D-TRANSPEPTIDASE"/>
    <property type="match status" value="1"/>
</dbReference>
<dbReference type="EMBL" id="JAAGPU010000003">
    <property type="protein sequence ID" value="NEU03835.1"/>
    <property type="molecule type" value="Genomic_DNA"/>
</dbReference>
<dbReference type="GO" id="GO:0005886">
    <property type="term" value="C:plasma membrane"/>
    <property type="evidence" value="ECO:0007669"/>
    <property type="project" value="TreeGrafter"/>
</dbReference>
<dbReference type="GO" id="GO:0071555">
    <property type="term" value="P:cell wall organization"/>
    <property type="evidence" value="ECO:0007669"/>
    <property type="project" value="TreeGrafter"/>
</dbReference>
<organism evidence="5 6">
    <name type="scientific">Clostridium senegalense</name>
    <dbReference type="NCBI Taxonomy" id="1465809"/>
    <lineage>
        <taxon>Bacteria</taxon>
        <taxon>Bacillati</taxon>
        <taxon>Bacillota</taxon>
        <taxon>Clostridia</taxon>
        <taxon>Eubacteriales</taxon>
        <taxon>Clostridiaceae</taxon>
        <taxon>Clostridium</taxon>
    </lineage>
</organism>
<comment type="subcellular location">
    <subcellularLocation>
        <location evidence="1">Membrane</location>
    </subcellularLocation>
</comment>
<dbReference type="GO" id="GO:0008658">
    <property type="term" value="F:penicillin binding"/>
    <property type="evidence" value="ECO:0007669"/>
    <property type="project" value="InterPro"/>
</dbReference>
<dbReference type="Proteomes" id="UP000481872">
    <property type="component" value="Unassembled WGS sequence"/>
</dbReference>
<keyword evidence="3" id="KW-1133">Transmembrane helix</keyword>
<dbReference type="Gene3D" id="3.40.710.10">
    <property type="entry name" value="DD-peptidase/beta-lactamase superfamily"/>
    <property type="match status" value="1"/>
</dbReference>
<dbReference type="InterPro" id="IPR001460">
    <property type="entry name" value="PCN-bd_Tpept"/>
</dbReference>